<comment type="catalytic activity">
    <reaction evidence="7 8">
        <text>L-histidinol phosphate + H2O = L-histidinol + phosphate</text>
        <dbReference type="Rhea" id="RHEA:14465"/>
        <dbReference type="ChEBI" id="CHEBI:15377"/>
        <dbReference type="ChEBI" id="CHEBI:43474"/>
        <dbReference type="ChEBI" id="CHEBI:57699"/>
        <dbReference type="ChEBI" id="CHEBI:57980"/>
        <dbReference type="EC" id="3.1.3.15"/>
    </reaction>
</comment>
<reference evidence="10 11" key="1">
    <citation type="submission" date="2016-10" db="EMBL/GenBank/DDBJ databases">
        <authorList>
            <person name="de Groot N.N."/>
        </authorList>
    </citation>
    <scope>NUCLEOTIDE SEQUENCE [LARGE SCALE GENOMIC DNA]</scope>
    <source>
        <strain evidence="10 11">DSM 23310</strain>
    </source>
</reference>
<evidence type="ECO:0000256" key="6">
    <source>
        <dbReference type="ARBA" id="ARBA00023102"/>
    </source>
</evidence>
<keyword evidence="11" id="KW-1185">Reference proteome</keyword>
<dbReference type="SUPFAM" id="SSF89550">
    <property type="entry name" value="PHP domain-like"/>
    <property type="match status" value="1"/>
</dbReference>
<evidence type="ECO:0000259" key="9">
    <source>
        <dbReference type="SMART" id="SM00481"/>
    </source>
</evidence>
<dbReference type="OrthoDB" id="9775255at2"/>
<dbReference type="SMART" id="SM00481">
    <property type="entry name" value="POLIIIAc"/>
    <property type="match status" value="1"/>
</dbReference>
<dbReference type="PANTHER" id="PTHR21039">
    <property type="entry name" value="HISTIDINOL PHOSPHATASE-RELATED"/>
    <property type="match status" value="1"/>
</dbReference>
<dbReference type="Gene3D" id="3.20.20.140">
    <property type="entry name" value="Metal-dependent hydrolases"/>
    <property type="match status" value="1"/>
</dbReference>
<organism evidence="10 11">
    <name type="scientific">Tepidimicrobium xylanilyticum</name>
    <dbReference type="NCBI Taxonomy" id="1123352"/>
    <lineage>
        <taxon>Bacteria</taxon>
        <taxon>Bacillati</taxon>
        <taxon>Bacillota</taxon>
        <taxon>Tissierellia</taxon>
        <taxon>Tissierellales</taxon>
        <taxon>Tepidimicrobiaceae</taxon>
        <taxon>Tepidimicrobium</taxon>
    </lineage>
</organism>
<dbReference type="PANTHER" id="PTHR21039:SF0">
    <property type="entry name" value="HISTIDINOL-PHOSPHATASE"/>
    <property type="match status" value="1"/>
</dbReference>
<dbReference type="Proteomes" id="UP000198828">
    <property type="component" value="Unassembled WGS sequence"/>
</dbReference>
<dbReference type="EMBL" id="FNNG01000008">
    <property type="protein sequence ID" value="SDX25744.1"/>
    <property type="molecule type" value="Genomic_DNA"/>
</dbReference>
<evidence type="ECO:0000256" key="1">
    <source>
        <dbReference type="ARBA" id="ARBA00004970"/>
    </source>
</evidence>
<dbReference type="EC" id="3.1.3.15" evidence="3 8"/>
<feature type="domain" description="Polymerase/histidinol phosphatase N-terminal" evidence="9">
    <location>
        <begin position="2"/>
        <end position="84"/>
    </location>
</feature>
<dbReference type="AlphaFoldDB" id="A0A1H3A971"/>
<evidence type="ECO:0000256" key="3">
    <source>
        <dbReference type="ARBA" id="ARBA00013085"/>
    </source>
</evidence>
<proteinExistence type="inferred from homology"/>
<dbReference type="RefSeq" id="WP_093753298.1">
    <property type="nucleotide sequence ID" value="NZ_BSYN01000003.1"/>
</dbReference>
<keyword evidence="5 8" id="KW-0378">Hydrolase</keyword>
<evidence type="ECO:0000256" key="2">
    <source>
        <dbReference type="ARBA" id="ARBA00009152"/>
    </source>
</evidence>
<comment type="pathway">
    <text evidence="1 8">Amino-acid biosynthesis; L-histidine biosynthesis; L-histidine from 5-phospho-alpha-D-ribose 1-diphosphate: step 8/9.</text>
</comment>
<comment type="similarity">
    <text evidence="2 8">Belongs to the PHP hydrolase family. HisK subfamily.</text>
</comment>
<gene>
    <name evidence="10" type="ORF">SAMN05660923_02011</name>
</gene>
<evidence type="ECO:0000256" key="4">
    <source>
        <dbReference type="ARBA" id="ARBA00022605"/>
    </source>
</evidence>
<evidence type="ECO:0000256" key="5">
    <source>
        <dbReference type="ARBA" id="ARBA00022801"/>
    </source>
</evidence>
<dbReference type="GO" id="GO:0000105">
    <property type="term" value="P:L-histidine biosynthetic process"/>
    <property type="evidence" value="ECO:0007669"/>
    <property type="project" value="UniProtKB-UniRule"/>
</dbReference>
<dbReference type="NCBIfam" id="TIGR01856">
    <property type="entry name" value="hisJ_fam"/>
    <property type="match status" value="1"/>
</dbReference>
<evidence type="ECO:0000256" key="8">
    <source>
        <dbReference type="RuleBase" id="RU366003"/>
    </source>
</evidence>
<name>A0A1H3A971_9FIRM</name>
<keyword evidence="4 8" id="KW-0028">Amino-acid biosynthesis</keyword>
<dbReference type="UniPathway" id="UPA00031">
    <property type="reaction ID" value="UER00013"/>
</dbReference>
<dbReference type="InterPro" id="IPR016195">
    <property type="entry name" value="Pol/histidinol_Pase-like"/>
</dbReference>
<dbReference type="InterPro" id="IPR010140">
    <property type="entry name" value="Histidinol_P_phosphatase_HisJ"/>
</dbReference>
<accession>A0A1H3A971</accession>
<keyword evidence="6 8" id="KW-0368">Histidine biosynthesis</keyword>
<evidence type="ECO:0000313" key="10">
    <source>
        <dbReference type="EMBL" id="SDX25744.1"/>
    </source>
</evidence>
<dbReference type="GO" id="GO:0004401">
    <property type="term" value="F:histidinol-phosphatase activity"/>
    <property type="evidence" value="ECO:0007669"/>
    <property type="project" value="UniProtKB-UniRule"/>
</dbReference>
<protein>
    <recommendedName>
        <fullName evidence="3 8">Histidinol-phosphatase</fullName>
        <shortName evidence="8">HolPase</shortName>
        <ecNumber evidence="3 8">3.1.3.15</ecNumber>
    </recommendedName>
</protein>
<dbReference type="Pfam" id="PF02811">
    <property type="entry name" value="PHP"/>
    <property type="match status" value="1"/>
</dbReference>
<sequence>MYDFHIHSDFSIDCNCLMEEMVLAAIDKNLKSICFTDHMDLDVSADGIDITFRPKDYFRRFNQVKYKYMDKIEVLAGVEIGMQPHLSNKYNEIISENPFDFVIMSLHSIDRLDIHMSNFTHNKEPIEALKTYYDHLYQCVNYFDNYDVVGHIDYIDRYFEDPSKIPDFKEYYDPVKRVLELIIYKGKGIEVNTSGIKYGLNHYHPKVEILKLYKELGGEIITIGSDAHYPEYIGFEYKKAEKLLRNLDFKYIHIFKERKKYPIHIC</sequence>
<dbReference type="GO" id="GO:0005737">
    <property type="term" value="C:cytoplasm"/>
    <property type="evidence" value="ECO:0007669"/>
    <property type="project" value="TreeGrafter"/>
</dbReference>
<dbReference type="InterPro" id="IPR004013">
    <property type="entry name" value="PHP_dom"/>
</dbReference>
<evidence type="ECO:0000313" key="11">
    <source>
        <dbReference type="Proteomes" id="UP000198828"/>
    </source>
</evidence>
<dbReference type="InterPro" id="IPR003141">
    <property type="entry name" value="Pol/His_phosphatase_N"/>
</dbReference>
<evidence type="ECO:0000256" key="7">
    <source>
        <dbReference type="ARBA" id="ARBA00049158"/>
    </source>
</evidence>